<dbReference type="EMBL" id="JAGTJR010000009">
    <property type="protein sequence ID" value="KAH7054335.1"/>
    <property type="molecule type" value="Genomic_DNA"/>
</dbReference>
<reference evidence="5 6" key="1">
    <citation type="journal article" date="2021" name="Nat. Commun.">
        <title>Genetic determinants of endophytism in the Arabidopsis root mycobiome.</title>
        <authorList>
            <person name="Mesny F."/>
            <person name="Miyauchi S."/>
            <person name="Thiergart T."/>
            <person name="Pickel B."/>
            <person name="Atanasova L."/>
            <person name="Karlsson M."/>
            <person name="Huettel B."/>
            <person name="Barry K.W."/>
            <person name="Haridas S."/>
            <person name="Chen C."/>
            <person name="Bauer D."/>
            <person name="Andreopoulos W."/>
            <person name="Pangilinan J."/>
            <person name="LaButti K."/>
            <person name="Riley R."/>
            <person name="Lipzen A."/>
            <person name="Clum A."/>
            <person name="Drula E."/>
            <person name="Henrissat B."/>
            <person name="Kohler A."/>
            <person name="Grigoriev I.V."/>
            <person name="Martin F.M."/>
            <person name="Hacquard S."/>
        </authorList>
    </citation>
    <scope>NUCLEOTIDE SEQUENCE [LARGE SCALE GENOMIC DNA]</scope>
    <source>
        <strain evidence="5 6">MPI-SDFR-AT-0080</strain>
    </source>
</reference>
<comment type="caution">
    <text evidence="5">The sequence shown here is derived from an EMBL/GenBank/DDBJ whole genome shotgun (WGS) entry which is preliminary data.</text>
</comment>
<gene>
    <name evidence="5" type="ORF">B0J12DRAFT_697971</name>
</gene>
<evidence type="ECO:0000313" key="5">
    <source>
        <dbReference type="EMBL" id="KAH7054335.1"/>
    </source>
</evidence>
<dbReference type="InterPro" id="IPR001138">
    <property type="entry name" value="Zn2Cys6_DnaBD"/>
</dbReference>
<dbReference type="SUPFAM" id="SSF57701">
    <property type="entry name" value="Zn2/Cys6 DNA-binding domain"/>
    <property type="match status" value="1"/>
</dbReference>
<dbReference type="Gene3D" id="4.10.240.10">
    <property type="entry name" value="Zn(2)-C6 fungal-type DNA-binding domain"/>
    <property type="match status" value="1"/>
</dbReference>
<feature type="compositionally biased region" description="Polar residues" evidence="2">
    <location>
        <begin position="72"/>
        <end position="99"/>
    </location>
</feature>
<dbReference type="InterPro" id="IPR036864">
    <property type="entry name" value="Zn2-C6_fun-type_DNA-bd_sf"/>
</dbReference>
<evidence type="ECO:0000256" key="1">
    <source>
        <dbReference type="ARBA" id="ARBA00023242"/>
    </source>
</evidence>
<evidence type="ECO:0000256" key="3">
    <source>
        <dbReference type="SAM" id="Phobius"/>
    </source>
</evidence>
<feature type="region of interest" description="Disordered" evidence="2">
    <location>
        <begin position="189"/>
        <end position="216"/>
    </location>
</feature>
<protein>
    <recommendedName>
        <fullName evidence="4">Zn(2)-C6 fungal-type domain-containing protein</fullName>
    </recommendedName>
</protein>
<name>A0ABQ8GFF5_9PEZI</name>
<keyword evidence="3" id="KW-0812">Transmembrane</keyword>
<evidence type="ECO:0000256" key="2">
    <source>
        <dbReference type="SAM" id="MobiDB-lite"/>
    </source>
</evidence>
<keyword evidence="6" id="KW-1185">Reference proteome</keyword>
<keyword evidence="1" id="KW-0539">Nucleus</keyword>
<dbReference type="PROSITE" id="PS00463">
    <property type="entry name" value="ZN2_CY6_FUNGAL_1"/>
    <property type="match status" value="1"/>
</dbReference>
<feature type="domain" description="Zn(2)-C6 fungal-type" evidence="4">
    <location>
        <begin position="15"/>
        <end position="47"/>
    </location>
</feature>
<dbReference type="Proteomes" id="UP000774617">
    <property type="component" value="Unassembled WGS sequence"/>
</dbReference>
<feature type="region of interest" description="Disordered" evidence="2">
    <location>
        <begin position="358"/>
        <end position="378"/>
    </location>
</feature>
<keyword evidence="3" id="KW-1133">Transmembrane helix</keyword>
<dbReference type="InterPro" id="IPR050797">
    <property type="entry name" value="Carb_Metab_Trans_Reg"/>
</dbReference>
<keyword evidence="3" id="KW-0472">Membrane</keyword>
<evidence type="ECO:0000313" key="6">
    <source>
        <dbReference type="Proteomes" id="UP000774617"/>
    </source>
</evidence>
<dbReference type="SMART" id="SM00066">
    <property type="entry name" value="GAL4"/>
    <property type="match status" value="1"/>
</dbReference>
<evidence type="ECO:0000259" key="4">
    <source>
        <dbReference type="PROSITE" id="PS50048"/>
    </source>
</evidence>
<feature type="compositionally biased region" description="Low complexity" evidence="2">
    <location>
        <begin position="205"/>
        <end position="216"/>
    </location>
</feature>
<organism evidence="5 6">
    <name type="scientific">Macrophomina phaseolina</name>
    <dbReference type="NCBI Taxonomy" id="35725"/>
    <lineage>
        <taxon>Eukaryota</taxon>
        <taxon>Fungi</taxon>
        <taxon>Dikarya</taxon>
        <taxon>Ascomycota</taxon>
        <taxon>Pezizomycotina</taxon>
        <taxon>Dothideomycetes</taxon>
        <taxon>Dothideomycetes incertae sedis</taxon>
        <taxon>Botryosphaeriales</taxon>
        <taxon>Botryosphaeriaceae</taxon>
        <taxon>Macrophomina</taxon>
    </lineage>
</organism>
<dbReference type="CDD" id="cd00067">
    <property type="entry name" value="GAL4"/>
    <property type="match status" value="1"/>
</dbReference>
<dbReference type="PROSITE" id="PS50048">
    <property type="entry name" value="ZN2_CY6_FUNGAL_2"/>
    <property type="match status" value="1"/>
</dbReference>
<dbReference type="PANTHER" id="PTHR31668">
    <property type="entry name" value="GLUCOSE TRANSPORT TRANSCRIPTION REGULATOR RGT1-RELATED-RELATED"/>
    <property type="match status" value="1"/>
</dbReference>
<proteinExistence type="predicted"/>
<accession>A0ABQ8GFF5</accession>
<feature type="region of interest" description="Disordered" evidence="2">
    <location>
        <begin position="50"/>
        <end position="99"/>
    </location>
</feature>
<feature type="transmembrane region" description="Helical" evidence="3">
    <location>
        <begin position="287"/>
        <end position="309"/>
    </location>
</feature>
<dbReference type="Pfam" id="PF00172">
    <property type="entry name" value="Zn_clus"/>
    <property type="match status" value="1"/>
</dbReference>
<sequence length="425" mass="45537">MSESTTKAVRRMRASCDQCHRHKLKCTYEEGSIACARCLRKKIACVRSQSRPVGRRVAKKEQRRAAAAGPRLSNSIPGDSESMPSGTSDSSLSENTSPIYTSSLDEDAVAAADATHFFSLHRIPDPLGSPFHEVPLAVADQPTPVETPQLDSSCLPNAVIDFSALTADWCPQALPLITLTASDDMTTGAADTAWSSPPHHHDRSSTTTTTGRNAAAADQKAAATPCSCLEMLLFALRDHHAGTLARESVHQALCVNKDALAAVSRFLECSAHGDHHHHHQQQHATSFYIPIVVAYALLCNVAATFAHALRMPGDSTFVFGAYTVDGNDGHELRRRIVLIGVRRIKQFLGRLGCLAPASGEGQRRVSSAGGGAERGGWPPLSSAGHDGSGLLDAAAAASYRPVCTALYRSLRRDVDHLIYQIEGHL</sequence>